<proteinExistence type="predicted"/>
<protein>
    <submittedName>
        <fullName evidence="1">Noncanonical pyrimidine nucleotidase, YjjG family</fullName>
    </submittedName>
</protein>
<evidence type="ECO:0000313" key="1">
    <source>
        <dbReference type="EMBL" id="RIV35751.1"/>
    </source>
</evidence>
<dbReference type="Proteomes" id="UP000266067">
    <property type="component" value="Unassembled WGS sequence"/>
</dbReference>
<dbReference type="Gene3D" id="3.40.50.1000">
    <property type="entry name" value="HAD superfamily/HAD-like"/>
    <property type="match status" value="1"/>
</dbReference>
<dbReference type="InterPro" id="IPR052550">
    <property type="entry name" value="Pyrimidine_5'-ntase_YjjG"/>
</dbReference>
<dbReference type="Gene3D" id="1.10.150.240">
    <property type="entry name" value="Putative phosphatase, domain 2"/>
    <property type="match status" value="1"/>
</dbReference>
<dbReference type="SFLD" id="SFLDG01129">
    <property type="entry name" value="C1.5:_HAD__Beta-PGM__Phosphata"/>
    <property type="match status" value="1"/>
</dbReference>
<dbReference type="InterPro" id="IPR006439">
    <property type="entry name" value="HAD-SF_hydro_IA"/>
</dbReference>
<evidence type="ECO:0000313" key="2">
    <source>
        <dbReference type="Proteomes" id="UP000266067"/>
    </source>
</evidence>
<name>A0A3A1NAC2_9FLAO</name>
<dbReference type="NCBIfam" id="TIGR02254">
    <property type="entry name" value="YjjG_YfnB"/>
    <property type="match status" value="1"/>
</dbReference>
<dbReference type="OrthoDB" id="9802350at2"/>
<dbReference type="Pfam" id="PF13419">
    <property type="entry name" value="HAD_2"/>
    <property type="match status" value="1"/>
</dbReference>
<dbReference type="GO" id="GO:0008253">
    <property type="term" value="F:5'-nucleotidase activity"/>
    <property type="evidence" value="ECO:0007669"/>
    <property type="project" value="InterPro"/>
</dbReference>
<accession>A0A3A1NAC2</accession>
<dbReference type="SFLD" id="SFLDS00003">
    <property type="entry name" value="Haloacid_Dehalogenase"/>
    <property type="match status" value="1"/>
</dbReference>
<dbReference type="InterPro" id="IPR041492">
    <property type="entry name" value="HAD_2"/>
</dbReference>
<dbReference type="SUPFAM" id="SSF56784">
    <property type="entry name" value="HAD-like"/>
    <property type="match status" value="1"/>
</dbReference>
<dbReference type="InterPro" id="IPR011951">
    <property type="entry name" value="HAD-SF_hydro_IA_YjjG/PynA"/>
</dbReference>
<reference evidence="1 2" key="1">
    <citation type="submission" date="2018-08" db="EMBL/GenBank/DDBJ databases">
        <title>Proposal of Muricauda 72 sp.nov. and Muricauda NH166 sp.nov., isolated from seawater.</title>
        <authorList>
            <person name="Cheng H."/>
            <person name="Wu Y.-H."/>
            <person name="Guo L.-L."/>
            <person name="Xu X.-W."/>
        </authorList>
    </citation>
    <scope>NUCLEOTIDE SEQUENCE [LARGE SCALE GENOMIC DNA]</scope>
    <source>
        <strain evidence="1 2">KCTC 22173</strain>
    </source>
</reference>
<dbReference type="AlphaFoldDB" id="A0A3A1NAC2"/>
<dbReference type="RefSeq" id="WP_119606766.1">
    <property type="nucleotide sequence ID" value="NZ_QXFH01000069.1"/>
</dbReference>
<dbReference type="NCBIfam" id="TIGR01549">
    <property type="entry name" value="HAD-SF-IA-v1"/>
    <property type="match status" value="1"/>
</dbReference>
<gene>
    <name evidence="1" type="ORF">D2V08_03780</name>
</gene>
<organism evidence="1 2">
    <name type="scientific">Flagellimonas lutimaris</name>
    <dbReference type="NCBI Taxonomy" id="475082"/>
    <lineage>
        <taxon>Bacteria</taxon>
        <taxon>Pseudomonadati</taxon>
        <taxon>Bacteroidota</taxon>
        <taxon>Flavobacteriia</taxon>
        <taxon>Flavobacteriales</taxon>
        <taxon>Flavobacteriaceae</taxon>
        <taxon>Flagellimonas</taxon>
    </lineage>
</organism>
<sequence length="229" mass="26677">MFDCKVTDIFFDLDHTLWDFEKNSALTFAKILENHKLQVDLDDFLEVYSPINFQMWALYRENEISKSALRYQRLKQTFDALHVYVSDDVIDSLAHDYIAHLSSFTHLLPNTVQTLEYLFPKYKLHIITNGFQEVQERKLKGSSIHHYFQKIIDSEMAGVKKPDPYIFELALDMAQVRPQNSLMIGDNLEADILGAKAMGMQVLHYNFHNDSEHGVCTMINDLIEIKNIL</sequence>
<dbReference type="InterPro" id="IPR023214">
    <property type="entry name" value="HAD_sf"/>
</dbReference>
<dbReference type="EMBL" id="QXFH01000069">
    <property type="protein sequence ID" value="RIV35751.1"/>
    <property type="molecule type" value="Genomic_DNA"/>
</dbReference>
<dbReference type="PANTHER" id="PTHR47478">
    <property type="match status" value="1"/>
</dbReference>
<dbReference type="InterPro" id="IPR036412">
    <property type="entry name" value="HAD-like_sf"/>
</dbReference>
<comment type="caution">
    <text evidence="1">The sequence shown here is derived from an EMBL/GenBank/DDBJ whole genome shotgun (WGS) entry which is preliminary data.</text>
</comment>
<dbReference type="PANTHER" id="PTHR47478:SF1">
    <property type="entry name" value="PYRIMIDINE 5'-NUCLEOTIDASE YJJG"/>
    <property type="match status" value="1"/>
</dbReference>
<dbReference type="InterPro" id="IPR023198">
    <property type="entry name" value="PGP-like_dom2"/>
</dbReference>
<keyword evidence="2" id="KW-1185">Reference proteome</keyword>